<protein>
    <submittedName>
        <fullName evidence="2">Uncharacterized protein</fullName>
    </submittedName>
</protein>
<organism evidence="2 3">
    <name type="scientific">Molossus molossus</name>
    <name type="common">Pallas' mastiff bat</name>
    <name type="synonym">Vespertilio molossus</name>
    <dbReference type="NCBI Taxonomy" id="27622"/>
    <lineage>
        <taxon>Eukaryota</taxon>
        <taxon>Metazoa</taxon>
        <taxon>Chordata</taxon>
        <taxon>Craniata</taxon>
        <taxon>Vertebrata</taxon>
        <taxon>Euteleostomi</taxon>
        <taxon>Mammalia</taxon>
        <taxon>Eutheria</taxon>
        <taxon>Laurasiatheria</taxon>
        <taxon>Chiroptera</taxon>
        <taxon>Yangochiroptera</taxon>
        <taxon>Molossidae</taxon>
        <taxon>Molossus</taxon>
    </lineage>
</organism>
<accession>A0A7J8G0T7</accession>
<feature type="compositionally biased region" description="Pro residues" evidence="1">
    <location>
        <begin position="1"/>
        <end position="12"/>
    </location>
</feature>
<dbReference type="EMBL" id="JACASF010000010">
    <property type="protein sequence ID" value="KAF6453012.1"/>
    <property type="molecule type" value="Genomic_DNA"/>
</dbReference>
<gene>
    <name evidence="2" type="ORF">HJG59_008283</name>
</gene>
<dbReference type="InParanoid" id="A0A7J8G0T7"/>
<sequence>MSPARLPGPRPSPHALHPANSQQSPFSALSRRCWPCAGSLPCSPQKPHHASNEPLHTLLACLWGVISSNIEPSFRGEFTLLPEGSHAGPGGLAPAGSSARASSVSLHKGGVLVHLTLHTGDPGGAGPRGSGQSLQPQVCECFS</sequence>
<keyword evidence="3" id="KW-1185">Reference proteome</keyword>
<evidence type="ECO:0000313" key="2">
    <source>
        <dbReference type="EMBL" id="KAF6453012.1"/>
    </source>
</evidence>
<comment type="caution">
    <text evidence="2">The sequence shown here is derived from an EMBL/GenBank/DDBJ whole genome shotgun (WGS) entry which is preliminary data.</text>
</comment>
<evidence type="ECO:0000313" key="3">
    <source>
        <dbReference type="Proteomes" id="UP000550707"/>
    </source>
</evidence>
<reference evidence="2 3" key="1">
    <citation type="journal article" date="2020" name="Nature">
        <title>Six reference-quality genomes reveal evolution of bat adaptations.</title>
        <authorList>
            <person name="Jebb D."/>
            <person name="Huang Z."/>
            <person name="Pippel M."/>
            <person name="Hughes G.M."/>
            <person name="Lavrichenko K."/>
            <person name="Devanna P."/>
            <person name="Winkler S."/>
            <person name="Jermiin L.S."/>
            <person name="Skirmuntt E.C."/>
            <person name="Katzourakis A."/>
            <person name="Burkitt-Gray L."/>
            <person name="Ray D.A."/>
            <person name="Sullivan K.A.M."/>
            <person name="Roscito J.G."/>
            <person name="Kirilenko B.M."/>
            <person name="Davalos L.M."/>
            <person name="Corthals A.P."/>
            <person name="Power M.L."/>
            <person name="Jones G."/>
            <person name="Ransome R.D."/>
            <person name="Dechmann D.K.N."/>
            <person name="Locatelli A.G."/>
            <person name="Puechmaille S.J."/>
            <person name="Fedrigo O."/>
            <person name="Jarvis E.D."/>
            <person name="Hiller M."/>
            <person name="Vernes S.C."/>
            <person name="Myers E.W."/>
            <person name="Teeling E.C."/>
        </authorList>
    </citation>
    <scope>NUCLEOTIDE SEQUENCE [LARGE SCALE GENOMIC DNA]</scope>
    <source>
        <strain evidence="2">MMolMol1</strain>
        <tissue evidence="2">Muscle</tissue>
    </source>
</reference>
<dbReference type="Proteomes" id="UP000550707">
    <property type="component" value="Unassembled WGS sequence"/>
</dbReference>
<name>A0A7J8G0T7_MOLMO</name>
<feature type="region of interest" description="Disordered" evidence="1">
    <location>
        <begin position="1"/>
        <end position="23"/>
    </location>
</feature>
<proteinExistence type="predicted"/>
<dbReference type="AlphaFoldDB" id="A0A7J8G0T7"/>
<evidence type="ECO:0000256" key="1">
    <source>
        <dbReference type="SAM" id="MobiDB-lite"/>
    </source>
</evidence>